<comment type="caution">
    <text evidence="2">The sequence shown here is derived from an EMBL/GenBank/DDBJ whole genome shotgun (WGS) entry which is preliminary data.</text>
</comment>
<evidence type="ECO:0000256" key="1">
    <source>
        <dbReference type="SAM" id="MobiDB-lite"/>
    </source>
</evidence>
<dbReference type="EMBL" id="RCMK01000355">
    <property type="protein sequence ID" value="KAG2934295.1"/>
    <property type="molecule type" value="Genomic_DNA"/>
</dbReference>
<evidence type="ECO:0000313" key="2">
    <source>
        <dbReference type="EMBL" id="KAG2934295.1"/>
    </source>
</evidence>
<proteinExistence type="predicted"/>
<organism evidence="2 3">
    <name type="scientific">Phytophthora cactorum</name>
    <dbReference type="NCBI Taxonomy" id="29920"/>
    <lineage>
        <taxon>Eukaryota</taxon>
        <taxon>Sar</taxon>
        <taxon>Stramenopiles</taxon>
        <taxon>Oomycota</taxon>
        <taxon>Peronosporomycetes</taxon>
        <taxon>Peronosporales</taxon>
        <taxon>Peronosporaceae</taxon>
        <taxon>Phytophthora</taxon>
    </lineage>
</organism>
<protein>
    <submittedName>
        <fullName evidence="2">Uncharacterized protein</fullName>
    </submittedName>
</protein>
<dbReference type="AlphaFoldDB" id="A0A8T1D5Q8"/>
<accession>A0A8T1D5Q8</accession>
<evidence type="ECO:0000313" key="3">
    <source>
        <dbReference type="Proteomes" id="UP000736787"/>
    </source>
</evidence>
<reference evidence="2" key="1">
    <citation type="submission" date="2018-10" db="EMBL/GenBank/DDBJ databases">
        <title>Effector identification in a new, highly contiguous assembly of the strawberry crown rot pathogen Phytophthora cactorum.</title>
        <authorList>
            <person name="Armitage A.D."/>
            <person name="Nellist C.F."/>
            <person name="Bates H."/>
            <person name="Vickerstaff R.J."/>
            <person name="Harrison R.J."/>
        </authorList>
    </citation>
    <scope>NUCLEOTIDE SEQUENCE</scope>
    <source>
        <strain evidence="2">4040</strain>
    </source>
</reference>
<sequence>MFIGKTASDQEGSQRMSRRGASPIEQATEPATLGRGPACRRGVLLAAFSHFHFGSVNLAALATGEQRWMAARLRVEPQVEACDAATTAGECGDLGVELPSLNAPKLQQISLLTG</sequence>
<feature type="region of interest" description="Disordered" evidence="1">
    <location>
        <begin position="1"/>
        <end position="36"/>
    </location>
</feature>
<gene>
    <name evidence="2" type="ORF">PC117_g12712</name>
</gene>
<name>A0A8T1D5Q8_9STRA</name>
<dbReference type="Proteomes" id="UP000736787">
    <property type="component" value="Unassembled WGS sequence"/>
</dbReference>